<dbReference type="Gene3D" id="3.40.630.30">
    <property type="match status" value="1"/>
</dbReference>
<protein>
    <recommendedName>
        <fullName evidence="1">N-acetyltransferase domain-containing protein</fullName>
    </recommendedName>
</protein>
<dbReference type="EMBL" id="AEDD01000014">
    <property type="protein sequence ID" value="EFM08682.1"/>
    <property type="molecule type" value="Genomic_DNA"/>
</dbReference>
<accession>E0IFL6</accession>
<gene>
    <name evidence="2" type="ORF">PaecuDRAFT_4476</name>
</gene>
<dbReference type="RefSeq" id="WP_006040459.1">
    <property type="nucleotide sequence ID" value="NZ_AEDD01000014.1"/>
</dbReference>
<reference evidence="2 3" key="1">
    <citation type="submission" date="2010-07" db="EMBL/GenBank/DDBJ databases">
        <title>The draft genome of Paenibacillus curdlanolyticus YK9.</title>
        <authorList>
            <consortium name="US DOE Joint Genome Institute (JGI-PGF)"/>
            <person name="Lucas S."/>
            <person name="Copeland A."/>
            <person name="Lapidus A."/>
            <person name="Cheng J.-F."/>
            <person name="Bruce D."/>
            <person name="Goodwin L."/>
            <person name="Pitluck S."/>
            <person name="Land M.L."/>
            <person name="Hauser L."/>
            <person name="Chang Y.-J."/>
            <person name="Jeffries C."/>
            <person name="Anderson I.J."/>
            <person name="Johnson E."/>
            <person name="Loganathan U."/>
            <person name="Mulhopadhyay B."/>
            <person name="Kyrpides N."/>
            <person name="Woyke T.J."/>
        </authorList>
    </citation>
    <scope>NUCLEOTIDE SEQUENCE [LARGE SCALE GENOMIC DNA]</scope>
    <source>
        <strain evidence="2 3">YK9</strain>
    </source>
</reference>
<sequence length="187" mass="21473">MYRQVEDQHDLAMFNNVWVSVWQEKGYELEYARHTLARYVVITPEGEYVGTSEVKPYQAGNSFIDEIAPFADHPAILSNQGRVAELDKFALLKPFRGLRYSGELVSTAVHCAQQLGLRYFITLLEPVFARALRVSFRLPMEQIADKTYYKGDYVVPIVFDMEQVYNNAHRYDWLSLPTKAGNVLAGK</sequence>
<organism evidence="2 3">
    <name type="scientific">Paenibacillus curdlanolyticus YK9</name>
    <dbReference type="NCBI Taxonomy" id="717606"/>
    <lineage>
        <taxon>Bacteria</taxon>
        <taxon>Bacillati</taxon>
        <taxon>Bacillota</taxon>
        <taxon>Bacilli</taxon>
        <taxon>Bacillales</taxon>
        <taxon>Paenibacillaceae</taxon>
        <taxon>Paenibacillus</taxon>
    </lineage>
</organism>
<proteinExistence type="predicted"/>
<dbReference type="SUPFAM" id="SSF55729">
    <property type="entry name" value="Acyl-CoA N-acyltransferases (Nat)"/>
    <property type="match status" value="1"/>
</dbReference>
<evidence type="ECO:0000313" key="3">
    <source>
        <dbReference type="Proteomes" id="UP000005387"/>
    </source>
</evidence>
<dbReference type="eggNOG" id="ENOG5032D4V">
    <property type="taxonomic scope" value="Bacteria"/>
</dbReference>
<dbReference type="InterPro" id="IPR000182">
    <property type="entry name" value="GNAT_dom"/>
</dbReference>
<evidence type="ECO:0000313" key="2">
    <source>
        <dbReference type="EMBL" id="EFM08682.1"/>
    </source>
</evidence>
<feature type="domain" description="N-acetyltransferase" evidence="1">
    <location>
        <begin position="1"/>
        <end position="177"/>
    </location>
</feature>
<dbReference type="GO" id="GO:0016747">
    <property type="term" value="F:acyltransferase activity, transferring groups other than amino-acyl groups"/>
    <property type="evidence" value="ECO:0007669"/>
    <property type="project" value="InterPro"/>
</dbReference>
<evidence type="ECO:0000259" key="1">
    <source>
        <dbReference type="PROSITE" id="PS51186"/>
    </source>
</evidence>
<dbReference type="PROSITE" id="PS51186">
    <property type="entry name" value="GNAT"/>
    <property type="match status" value="1"/>
</dbReference>
<keyword evidence="3" id="KW-1185">Reference proteome</keyword>
<name>E0IFL6_9BACL</name>
<dbReference type="Pfam" id="PF00583">
    <property type="entry name" value="Acetyltransf_1"/>
    <property type="match status" value="1"/>
</dbReference>
<dbReference type="InterPro" id="IPR016181">
    <property type="entry name" value="Acyl_CoA_acyltransferase"/>
</dbReference>
<dbReference type="OrthoDB" id="2843259at2"/>
<dbReference type="AlphaFoldDB" id="E0IFL6"/>
<dbReference type="Proteomes" id="UP000005387">
    <property type="component" value="Unassembled WGS sequence"/>
</dbReference>